<feature type="region of interest" description="Disordered" evidence="1">
    <location>
        <begin position="58"/>
        <end position="102"/>
    </location>
</feature>
<accession>A0A0F6TH32</accession>
<dbReference type="Proteomes" id="UP000033804">
    <property type="component" value="Segment"/>
</dbReference>
<dbReference type="GeneID" id="26517756"/>
<evidence type="ECO:0000256" key="1">
    <source>
        <dbReference type="SAM" id="MobiDB-lite"/>
    </source>
</evidence>
<sequence length="102" mass="11259">MSLSSIIHRKQAKDEIIKAIDKRLMKMLEHADLDMKYALIEQRNRVAKIFGHANRGLQSYLNESDPGTNGSGPEGGNDNSENIPPKVDVPESDAKESAGQQI</sequence>
<feature type="compositionally biased region" description="Polar residues" evidence="1">
    <location>
        <begin position="58"/>
        <end position="68"/>
    </location>
</feature>
<evidence type="ECO:0000313" key="3">
    <source>
        <dbReference type="Proteomes" id="UP000033804"/>
    </source>
</evidence>
<keyword evidence="3" id="KW-1185">Reference proteome</keyword>
<proteinExistence type="predicted"/>
<dbReference type="KEGG" id="vg:26517756"/>
<name>A0A0F6TH32_9CAUD</name>
<dbReference type="EMBL" id="KP881232">
    <property type="protein sequence ID" value="AKE44704.1"/>
    <property type="molecule type" value="Genomic_DNA"/>
</dbReference>
<dbReference type="OrthoDB" id="41510at10239"/>
<protein>
    <submittedName>
        <fullName evidence="2">Uncharacterized protein</fullName>
    </submittedName>
</protein>
<evidence type="ECO:0000313" key="2">
    <source>
        <dbReference type="EMBL" id="AKE44704.1"/>
    </source>
</evidence>
<organism evidence="2 3">
    <name type="scientific">Sinorhizobium phage phiM9</name>
    <dbReference type="NCBI Taxonomy" id="1636182"/>
    <lineage>
        <taxon>Viruses</taxon>
        <taxon>Duplodnaviria</taxon>
        <taxon>Heunggongvirae</taxon>
        <taxon>Uroviricota</taxon>
        <taxon>Caudoviricetes</taxon>
        <taxon>Pootjesviridae</taxon>
        <taxon>Emnonavirus</taxon>
        <taxon>Emnonavirus phiM9</taxon>
    </lineage>
</organism>
<reference evidence="2 3" key="1">
    <citation type="journal article" date="2015" name="J. Virol.">
        <title>Sinorhizobium meliloti Phage ?M9 Defines a New Group of T4 Superfamily Phages with Unusual Genomic Features but a Common T=16 Capsid.</title>
        <authorList>
            <person name="Johnson M.C."/>
            <person name="Tatum K.B."/>
            <person name="Lynn J.S."/>
            <person name="Brewer T.E."/>
            <person name="Lu S."/>
            <person name="Washburn B.K."/>
            <person name="Stroupe M.E."/>
            <person name="Jones K.M."/>
        </authorList>
    </citation>
    <scope>NUCLEOTIDE SEQUENCE [LARGE SCALE GENOMIC DNA]</scope>
</reference>
<reference evidence="3" key="2">
    <citation type="submission" date="2015-03" db="EMBL/GenBank/DDBJ databases">
        <title>The genome and structure of Sinorhizobium meliloti phage phiM9.</title>
        <authorList>
            <person name="Johnson M.C."/>
            <person name="Tatum K.B."/>
            <person name="Lynn J.S."/>
            <person name="Brewer T.E."/>
            <person name="Washburn B.K."/>
            <person name="Stroupe M.E."/>
            <person name="Jones K.M."/>
        </authorList>
    </citation>
    <scope>NUCLEOTIDE SEQUENCE [LARGE SCALE GENOMIC DNA]</scope>
</reference>
<gene>
    <name evidence="2" type="ORF">Sm_phiM9_074</name>
</gene>
<dbReference type="RefSeq" id="YP_009189458.1">
    <property type="nucleotide sequence ID" value="NC_028676.1"/>
</dbReference>